<feature type="compositionally biased region" description="Basic and acidic residues" evidence="1">
    <location>
        <begin position="889"/>
        <end position="916"/>
    </location>
</feature>
<feature type="compositionally biased region" description="Basic residues" evidence="1">
    <location>
        <begin position="94"/>
        <end position="105"/>
    </location>
</feature>
<feature type="compositionally biased region" description="Low complexity" evidence="1">
    <location>
        <begin position="993"/>
        <end position="1012"/>
    </location>
</feature>
<feature type="compositionally biased region" description="Acidic residues" evidence="1">
    <location>
        <begin position="1143"/>
        <end position="1152"/>
    </location>
</feature>
<dbReference type="AlphaFoldDB" id="A0A0C9SWA7"/>
<feature type="compositionally biased region" description="Acidic residues" evidence="1">
    <location>
        <begin position="130"/>
        <end position="141"/>
    </location>
</feature>
<feature type="compositionally biased region" description="Basic residues" evidence="1">
    <location>
        <begin position="67"/>
        <end position="77"/>
    </location>
</feature>
<feature type="compositionally biased region" description="Acidic residues" evidence="1">
    <location>
        <begin position="410"/>
        <end position="426"/>
    </location>
</feature>
<evidence type="ECO:0000313" key="2">
    <source>
        <dbReference type="EMBL" id="KII83585.1"/>
    </source>
</evidence>
<gene>
    <name evidence="2" type="ORF">PLICRDRAFT_180202</name>
</gene>
<keyword evidence="3" id="KW-1185">Reference proteome</keyword>
<dbReference type="OrthoDB" id="2666400at2759"/>
<accession>A0A0C9SWA7</accession>
<evidence type="ECO:0000256" key="1">
    <source>
        <dbReference type="SAM" id="MobiDB-lite"/>
    </source>
</evidence>
<feature type="compositionally biased region" description="Basic residues" evidence="1">
    <location>
        <begin position="179"/>
        <end position="194"/>
    </location>
</feature>
<dbReference type="HOGENOM" id="CLU_270961_0_0_1"/>
<feature type="compositionally biased region" description="Basic and acidic residues" evidence="1">
    <location>
        <begin position="151"/>
        <end position="161"/>
    </location>
</feature>
<feature type="region of interest" description="Disordered" evidence="1">
    <location>
        <begin position="981"/>
        <end position="1037"/>
    </location>
</feature>
<feature type="compositionally biased region" description="Acidic residues" evidence="1">
    <location>
        <begin position="301"/>
        <end position="311"/>
    </location>
</feature>
<feature type="compositionally biased region" description="Pro residues" evidence="1">
    <location>
        <begin position="921"/>
        <end position="930"/>
    </location>
</feature>
<feature type="compositionally biased region" description="Basic and acidic residues" evidence="1">
    <location>
        <begin position="652"/>
        <end position="672"/>
    </location>
</feature>
<feature type="compositionally biased region" description="Basic and acidic residues" evidence="1">
    <location>
        <begin position="1109"/>
        <end position="1120"/>
    </location>
</feature>
<proteinExistence type="predicted"/>
<feature type="region of interest" description="Disordered" evidence="1">
    <location>
        <begin position="1051"/>
        <end position="1152"/>
    </location>
</feature>
<protein>
    <submittedName>
        <fullName evidence="2">Uncharacterized protein</fullName>
    </submittedName>
</protein>
<dbReference type="Proteomes" id="UP000053263">
    <property type="component" value="Unassembled WGS sequence"/>
</dbReference>
<feature type="compositionally biased region" description="Low complexity" evidence="1">
    <location>
        <begin position="1082"/>
        <end position="1106"/>
    </location>
</feature>
<feature type="region of interest" description="Disordered" evidence="1">
    <location>
        <begin position="793"/>
        <end position="961"/>
    </location>
</feature>
<name>A0A0C9SWA7_PLICR</name>
<sequence>MAKQNKRQASSPALPAARLTRAAAAAAAVDREATDAPQATKGARGRQATRFAEEEGESNVERGRTAGGKKKGGRKRVATPGPAPVDEEDEAPPVRRKSSRPRGGKGHPDVDEDSATPVPKSGRRQKELEELSQDENDDDDSTPLATKRTRKATEKPTRKAAEEEDGGDDATVGAPPPKVLKHRRAAVHGLKARAPRGAEMTVEIPMSAYSTPTARNRPFLQNVGGNDSISGALPPSSPTVGPNASSDDEFPHVDDAEGADRGAAQRDPSPMFNLNLVQRARARAQAQLDKERAEANTPEEPQQDEESDDGDGGSNYSEGVKARNAKDLKALKNGEEVYRTEDEDNEDDEEFHREISKAQKTYKGKRSTASDSVVGVSEAHAPLPPAAKGQQGGSKEAHNKKSKQRRATPLEDDLDVLEDAEDDDDGDWAKVPGPLSKDAKEEARELGRKLNLEVTALARKYGKDRKAVMRYTGVTLQATRGPNPFNKYSTWYKHQFPMQQGDDDKRYKREILQKYRALIAGLEGAEREKALQPMMDWVNDLQNGRVEGTDARRSVSSMMQAGMEQLEDLCRVYETHDITILGAIISTSRDPAARQMSKIFGTDQAVVELVAANEINLNLLLDRVQNCIICQNYSMEGAELPLPKDLLGSEGGGKDKGKGKEREKDNADGKRRDTFRGTVKYKMLARIQAHVPSQKSVPWAYWANFAFANQVAIEGWPTGILPPGGQGFNFKNLSTGELETLDSALDDGSLRIVAWNSDDMKLAELKDKSVARVGLVIDTEGRLVRRVIDSTTYSEAAKKRKAGDTDNVDEDSRPVLPLPRRGGGSDGNPAPLKRKRMEEDVAPVRPSVQPSNQGRAHTTQRAHAPPSAATAVAPSEGVDRARPAPPQHRQGDDPLPKPRMEVTSRDRQIHRVEDSMGRPPNARPRAPPPSEYRAATRMLPGPGISGEESSRPPRSDLNIDEGVRVNGVALKERRELRRKTMEDMDGFIESYGQASPPRRARRVSQQSRQRSVGLADSDADLPEGPGEMRRSGGFTDAYGRYFVRAPAPVRRTAGEFAQQQREAGGSRRRVSAPSRRPEPHVSAQAGPGPSSLAGGSRQRSQSGGLQPIREYERYRRRDGPYDDEDIDDDMDLAPDVPRQWDYAYEDDDMYTQ</sequence>
<feature type="region of interest" description="Disordered" evidence="1">
    <location>
        <begin position="28"/>
        <end position="442"/>
    </location>
</feature>
<reference evidence="2 3" key="1">
    <citation type="submission" date="2014-06" db="EMBL/GenBank/DDBJ databases">
        <title>Evolutionary Origins and Diversification of the Mycorrhizal Mutualists.</title>
        <authorList>
            <consortium name="DOE Joint Genome Institute"/>
            <consortium name="Mycorrhizal Genomics Consortium"/>
            <person name="Kohler A."/>
            <person name="Kuo A."/>
            <person name="Nagy L.G."/>
            <person name="Floudas D."/>
            <person name="Copeland A."/>
            <person name="Barry K.W."/>
            <person name="Cichocki N."/>
            <person name="Veneault-Fourrey C."/>
            <person name="LaButti K."/>
            <person name="Lindquist E.A."/>
            <person name="Lipzen A."/>
            <person name="Lundell T."/>
            <person name="Morin E."/>
            <person name="Murat C."/>
            <person name="Riley R."/>
            <person name="Ohm R."/>
            <person name="Sun H."/>
            <person name="Tunlid A."/>
            <person name="Henrissat B."/>
            <person name="Grigoriev I.V."/>
            <person name="Hibbett D.S."/>
            <person name="Martin F."/>
        </authorList>
    </citation>
    <scope>NUCLEOTIDE SEQUENCE [LARGE SCALE GENOMIC DNA]</scope>
    <source>
        <strain evidence="2 3">FD-325 SS-3</strain>
    </source>
</reference>
<feature type="compositionally biased region" description="Acidic residues" evidence="1">
    <location>
        <begin position="1121"/>
        <end position="1132"/>
    </location>
</feature>
<evidence type="ECO:0000313" key="3">
    <source>
        <dbReference type="Proteomes" id="UP000053263"/>
    </source>
</evidence>
<feature type="compositionally biased region" description="Low complexity" evidence="1">
    <location>
        <begin position="862"/>
        <end position="874"/>
    </location>
</feature>
<dbReference type="EMBL" id="KN832575">
    <property type="protein sequence ID" value="KII83585.1"/>
    <property type="molecule type" value="Genomic_DNA"/>
</dbReference>
<organism evidence="2 3">
    <name type="scientific">Plicaturopsis crispa FD-325 SS-3</name>
    <dbReference type="NCBI Taxonomy" id="944288"/>
    <lineage>
        <taxon>Eukaryota</taxon>
        <taxon>Fungi</taxon>
        <taxon>Dikarya</taxon>
        <taxon>Basidiomycota</taxon>
        <taxon>Agaricomycotina</taxon>
        <taxon>Agaricomycetes</taxon>
        <taxon>Agaricomycetidae</taxon>
        <taxon>Amylocorticiales</taxon>
        <taxon>Amylocorticiaceae</taxon>
        <taxon>Plicatura</taxon>
        <taxon>Plicaturopsis crispa</taxon>
    </lineage>
</organism>
<feature type="compositionally biased region" description="Polar residues" evidence="1">
    <location>
        <begin position="848"/>
        <end position="861"/>
    </location>
</feature>
<feature type="compositionally biased region" description="Basic and acidic residues" evidence="1">
    <location>
        <begin position="249"/>
        <end position="264"/>
    </location>
</feature>
<feature type="compositionally biased region" description="Basic and acidic residues" evidence="1">
    <location>
        <begin position="320"/>
        <end position="340"/>
    </location>
</feature>
<feature type="region of interest" description="Disordered" evidence="1">
    <location>
        <begin position="644"/>
        <end position="672"/>
    </location>
</feature>